<organism evidence="1 2">
    <name type="scientific">Trypanosoma brucei brucei (strain 927/4 GUTat10.1)</name>
    <dbReference type="NCBI Taxonomy" id="185431"/>
    <lineage>
        <taxon>Eukaryota</taxon>
        <taxon>Discoba</taxon>
        <taxon>Euglenozoa</taxon>
        <taxon>Kinetoplastea</taxon>
        <taxon>Metakinetoplastina</taxon>
        <taxon>Trypanosomatida</taxon>
        <taxon>Trypanosomatidae</taxon>
        <taxon>Trypanosoma</taxon>
    </lineage>
</organism>
<proteinExistence type="predicted"/>
<name>Q388Q2_TRYB2</name>
<sequence length="131" mass="14602">MEKDSVDNCHTPHPFVSRVTVRRLLCSLPILPHVLPLCCLSDAPGWLHMTFYLFSVLLKRKGCKSVYSSACITISDNNKNNRLTKPTGSRTGTKSRTTTYLYCGCVPSLGGENDRTKNHNSPQYIQGKKAN</sequence>
<reference evidence="1 2" key="2">
    <citation type="journal article" date="2005" name="Science">
        <title>The genome of the African trypanosome Trypanosoma brucei.</title>
        <authorList>
            <person name="Berriman M."/>
            <person name="Ghedin E."/>
            <person name="Hertz-Fowler C."/>
            <person name="Blandin G."/>
            <person name="Renauld H."/>
            <person name="Bartholomeu D.C."/>
            <person name="Lennard N.J."/>
            <person name="Caler E."/>
            <person name="Hamlin N.E."/>
            <person name="Haas B."/>
            <person name="Bohme U."/>
            <person name="Hannick L."/>
            <person name="Aslett M.A."/>
            <person name="Shallom J."/>
            <person name="Marcello L."/>
            <person name="Hou L."/>
            <person name="Wickstead B."/>
            <person name="Alsmark U.C."/>
            <person name="Arrowsmith C."/>
            <person name="Atkin R.J."/>
            <person name="Barron A.J."/>
            <person name="Bringaud F."/>
            <person name="Brooks K."/>
            <person name="Carrington M."/>
            <person name="Cherevach I."/>
            <person name="Chillingworth T.J."/>
            <person name="Churcher C."/>
            <person name="Clark L.N."/>
            <person name="Corton C.H."/>
            <person name="Cronin A."/>
            <person name="Davies R.M."/>
            <person name="Doggett J."/>
            <person name="Djikeng A."/>
            <person name="Feldblyum T."/>
            <person name="Field M.C."/>
            <person name="Fraser A."/>
            <person name="Goodhead I."/>
            <person name="Hance Z."/>
            <person name="Harper D."/>
            <person name="Harris B.R."/>
            <person name="Hauser H."/>
            <person name="Hostetler J."/>
            <person name="Ivens A."/>
            <person name="Jagels K."/>
            <person name="Johnson D."/>
            <person name="Johnson J."/>
            <person name="Jones K."/>
            <person name="Kerhornou A.X."/>
            <person name="Koo H."/>
            <person name="Larke N."/>
            <person name="Landfear S."/>
            <person name="Larkin C."/>
            <person name="Leech V."/>
            <person name="Line A."/>
            <person name="Lord A."/>
            <person name="Macleod A."/>
            <person name="Mooney P.J."/>
            <person name="Moule S."/>
            <person name="Martin D.M."/>
            <person name="Morgan G.W."/>
            <person name="Mungall K."/>
            <person name="Norbertczak H."/>
            <person name="Ormond D."/>
            <person name="Pai G."/>
            <person name="Peacock C.S."/>
            <person name="Peterson J."/>
            <person name="Quail M.A."/>
            <person name="Rabbinowitsch E."/>
            <person name="Rajandream M.A."/>
            <person name="Reitter C."/>
            <person name="Salzberg S.L."/>
            <person name="Sanders M."/>
            <person name="Schobel S."/>
            <person name="Sharp S."/>
            <person name="Simmonds M."/>
            <person name="Simpson A.J."/>
            <person name="Tallon L."/>
            <person name="Turner C.M."/>
            <person name="Tait A."/>
            <person name="Tivey A.R."/>
            <person name="Van Aken S."/>
            <person name="Walker D."/>
            <person name="Wanless D."/>
            <person name="Wang S."/>
            <person name="White B."/>
            <person name="White O."/>
            <person name="Whitehead S."/>
            <person name="Woodward J."/>
            <person name="Wortman J."/>
            <person name="Adams M.D."/>
            <person name="Embley T.M."/>
            <person name="Gull K."/>
            <person name="Ullu E."/>
            <person name="Barry J.D."/>
            <person name="Fairlamb A.H."/>
            <person name="Opperdoes F."/>
            <person name="Barrell B.G."/>
            <person name="Donelson J.E."/>
            <person name="Hall N."/>
            <person name="Fraser C.M."/>
            <person name="Melville S.E."/>
            <person name="El-Sayed N.M."/>
        </authorList>
    </citation>
    <scope>NUCLEOTIDE SEQUENCE [LARGE SCALE GENOMIC DNA]</scope>
    <source>
        <strain evidence="1 2">927/4 GUTat10.1</strain>
    </source>
</reference>
<protein>
    <recommendedName>
        <fullName evidence="3">T. brucei spp.-specific protein</fullName>
    </recommendedName>
</protein>
<dbReference type="Proteomes" id="UP000008524">
    <property type="component" value="Chromosome 10"/>
</dbReference>
<dbReference type="EMBL" id="CM000208">
    <property type="protein sequence ID" value="EAN78718.1"/>
    <property type="molecule type" value="Genomic_DNA"/>
</dbReference>
<evidence type="ECO:0008006" key="3">
    <source>
        <dbReference type="Google" id="ProtNLM"/>
    </source>
</evidence>
<dbReference type="AlphaFoldDB" id="Q388Q2"/>
<reference evidence="1 2" key="1">
    <citation type="journal article" date="2005" name="Science">
        <title>Comparative genomics of trypanosomatid parasitic protozoa.</title>
        <authorList>
            <person name="El-Sayed N.M."/>
            <person name="Myler P.J."/>
            <person name="Blandin G."/>
            <person name="Berriman M."/>
            <person name="Crabtree J."/>
            <person name="Aggarwal G."/>
            <person name="Caler E."/>
            <person name="Renauld H."/>
            <person name="Worthey E.A."/>
            <person name="Hertz-Fowler C."/>
            <person name="Ghedin E."/>
            <person name="Peacock C."/>
            <person name="Bartholomeu D.C."/>
            <person name="Haas B.J."/>
            <person name="Tran A.N."/>
            <person name="Wortman J.R."/>
            <person name="Alsmark U.C."/>
            <person name="Angiuoli S."/>
            <person name="Anupama A."/>
            <person name="Badger J."/>
            <person name="Bringaud F."/>
            <person name="Cadag E."/>
            <person name="Carlton J.M."/>
            <person name="Cerqueira G.C."/>
            <person name="Creasy T."/>
            <person name="Delcher A.L."/>
            <person name="Djikeng A."/>
            <person name="Embley T.M."/>
            <person name="Hauser C."/>
            <person name="Ivens A.C."/>
            <person name="Kummerfeld S.K."/>
            <person name="Pereira-Leal J.B."/>
            <person name="Nilsson D."/>
            <person name="Peterson J."/>
            <person name="Salzberg S.L."/>
            <person name="Shallom J."/>
            <person name="Silva J.C."/>
            <person name="Sundaram J."/>
            <person name="Westenberger S."/>
            <person name="White O."/>
            <person name="Melville S.E."/>
            <person name="Donelson J.E."/>
            <person name="Andersson B."/>
            <person name="Stuart K.D."/>
            <person name="Hall N."/>
        </authorList>
    </citation>
    <scope>NUCLEOTIDE SEQUENCE [LARGE SCALE GENOMIC DNA]</scope>
    <source>
        <strain evidence="1 2">927/4 GUTat10.1</strain>
    </source>
</reference>
<dbReference type="InParanoid" id="Q388Q2"/>
<gene>
    <name evidence="1" type="ORF">Tb10.05.0180</name>
</gene>
<dbReference type="GeneID" id="3662720"/>
<dbReference type="KEGG" id="tbr:Tb10.05.0180"/>
<dbReference type="RefSeq" id="XP_827830.1">
    <property type="nucleotide sequence ID" value="XM_822737.1"/>
</dbReference>
<accession>Q388Q2</accession>
<evidence type="ECO:0000313" key="2">
    <source>
        <dbReference type="Proteomes" id="UP000008524"/>
    </source>
</evidence>
<dbReference type="PaxDb" id="5691-EAN78718"/>
<evidence type="ECO:0000313" key="1">
    <source>
        <dbReference type="EMBL" id="EAN78718.1"/>
    </source>
</evidence>
<keyword evidence="2" id="KW-1185">Reference proteome</keyword>